<dbReference type="Proteomes" id="UP000515125">
    <property type="component" value="Unplaced"/>
</dbReference>
<dbReference type="InterPro" id="IPR050630">
    <property type="entry name" value="WD_repeat_EMAP"/>
</dbReference>
<evidence type="ECO:0000256" key="1">
    <source>
        <dbReference type="ARBA" id="ARBA00004138"/>
    </source>
</evidence>
<keyword evidence="3" id="KW-0677">Repeat</keyword>
<dbReference type="Gene3D" id="2.130.10.10">
    <property type="entry name" value="YVTN repeat-like/Quinoprotein amine dehydrogenase"/>
    <property type="match status" value="2"/>
</dbReference>
<evidence type="ECO:0000256" key="5">
    <source>
        <dbReference type="ARBA" id="ARBA00040994"/>
    </source>
</evidence>
<dbReference type="PANTHER" id="PTHR13720:SF13">
    <property type="entry name" value="CILIA- AND FLAGELLA-ASSOCIATED PROTEIN 251"/>
    <property type="match status" value="1"/>
</dbReference>
<dbReference type="Pfam" id="PF00400">
    <property type="entry name" value="WD40"/>
    <property type="match status" value="1"/>
</dbReference>
<evidence type="ECO:0000256" key="2">
    <source>
        <dbReference type="ARBA" id="ARBA00022574"/>
    </source>
</evidence>
<evidence type="ECO:0000256" key="6">
    <source>
        <dbReference type="SAM" id="MobiDB-lite"/>
    </source>
</evidence>
<dbReference type="InterPro" id="IPR001680">
    <property type="entry name" value="WD40_rpt"/>
</dbReference>
<dbReference type="PROSITE" id="PS00678">
    <property type="entry name" value="WD_REPEATS_1"/>
    <property type="match status" value="1"/>
</dbReference>
<proteinExistence type="predicted"/>
<gene>
    <name evidence="8" type="primary">LOC34618804</name>
</gene>
<protein>
    <recommendedName>
        <fullName evidence="5">Cilia- and flagella-associated protein 251</fullName>
    </recommendedName>
</protein>
<keyword evidence="4" id="KW-0966">Cell projection</keyword>
<evidence type="ECO:0000313" key="7">
    <source>
        <dbReference type="Proteomes" id="UP000515125"/>
    </source>
</evidence>
<keyword evidence="8" id="KW-0282">Flagellum</keyword>
<dbReference type="InterPro" id="IPR019775">
    <property type="entry name" value="WD40_repeat_CS"/>
</dbReference>
<sequence>MKSLLAVGNYADECSNSGWHMHRQDFCPVYGAKNCQPPTCYRFTHGQCSTVLSTGATTMKDVSPHGDEIISPERQHLNEHSTNNPAGSRHQEPSAPIECDHSSSSDLGSPILEWVYGYDSGIQNGVHSLGRSNGGRKAVFFPASNTGVVHFYADEGGDPTRFASQVLLRGHTNRISAVAVSQDRKWIATGDIGKIAESEDIPSKSACQASGYRDSSPGILATATSDMYQGVAIWNWKEFGNAPLRMAVIAIPDIQHEIRFNQWDVNELLTSGRRRILFWYWHWDDVSFHFYSPALQSKTFQQKVGDITTSVFIPQSTKALSGTTDGDVVVWNLSLILDGLSRPDERRAVSILKLRNACVTCLKTFQARWIVSGFSDGAVCFYDPQLRLVRCFEDLNAVRCLLLARCLGYLKLWNTESHTMLSSICFDKLSPTAAAFSPSGRYLAIGFSNGTLKICELRNSESLDPLATTVGEWGNLVELIGVRESRDGVTHVSHLPNAPFHFDHRMGNSQLPEEWAFAGLMQRQSCIIEQRAIPSGCLALPSPVGNTDTEVLVYSSDAKAKIWSANSMSCVKTASAAMGHNGILQLAVMQEWTEAESPATFSPILIGACKEQLLGVYQLPLDGDPFKNFNVAAHAGPIIALAASAPHAGCTSVFTCGGSDLTIFLLIAHFLHVHAPTGPSGTASIVERLPGGVTGDLYRIAKEFFYYAQLRSQGEHTTRRRRLGEDVPIEEIPNLLCALGEAPTLLELGNVMSECRGASGVLHRQRAEGQIGAAHDTPSKSHSVAFERFLELYLNQRASKAFHHSDIIDAFKQLSKGSDTNEISPEELTRLLLTKGEVMTEAELSHCLEVLTGEASLASLCKRSSITADLFTSRVLQMDTTFNKSSSRWTS</sequence>
<keyword evidence="2" id="KW-0853">WD repeat</keyword>
<feature type="region of interest" description="Disordered" evidence="6">
    <location>
        <begin position="64"/>
        <end position="104"/>
    </location>
</feature>
<comment type="subcellular location">
    <subcellularLocation>
        <location evidence="1">Cell projection</location>
        <location evidence="1">Cilium</location>
    </subcellularLocation>
</comment>
<accession>A0A6P6RTP8</accession>
<name>A0A6P6RTP8_9EIME</name>
<dbReference type="OrthoDB" id="354559at2759"/>
<dbReference type="SMART" id="SM00320">
    <property type="entry name" value="WD40"/>
    <property type="match status" value="4"/>
</dbReference>
<reference evidence="8" key="1">
    <citation type="submission" date="2025-08" db="UniProtKB">
        <authorList>
            <consortium name="RefSeq"/>
        </authorList>
    </citation>
    <scope>IDENTIFICATION</scope>
</reference>
<keyword evidence="7" id="KW-1185">Reference proteome</keyword>
<evidence type="ECO:0000313" key="8">
    <source>
        <dbReference type="RefSeq" id="XP_026190887.1"/>
    </source>
</evidence>
<feature type="compositionally biased region" description="Basic and acidic residues" evidence="6">
    <location>
        <begin position="64"/>
        <end position="79"/>
    </location>
</feature>
<dbReference type="PANTHER" id="PTHR13720">
    <property type="entry name" value="WD-40 REPEAT PROTEIN"/>
    <property type="match status" value="1"/>
</dbReference>
<dbReference type="InterPro" id="IPR015943">
    <property type="entry name" value="WD40/YVTN_repeat-like_dom_sf"/>
</dbReference>
<keyword evidence="8" id="KW-0969">Cilium</keyword>
<organism evidence="7 8">
    <name type="scientific">Cyclospora cayetanensis</name>
    <dbReference type="NCBI Taxonomy" id="88456"/>
    <lineage>
        <taxon>Eukaryota</taxon>
        <taxon>Sar</taxon>
        <taxon>Alveolata</taxon>
        <taxon>Apicomplexa</taxon>
        <taxon>Conoidasida</taxon>
        <taxon>Coccidia</taxon>
        <taxon>Eucoccidiorida</taxon>
        <taxon>Eimeriorina</taxon>
        <taxon>Eimeriidae</taxon>
        <taxon>Cyclospora</taxon>
    </lineage>
</organism>
<dbReference type="AlphaFoldDB" id="A0A6P6RTP8"/>
<dbReference type="RefSeq" id="XP_026190887.1">
    <property type="nucleotide sequence ID" value="XM_026335102.1"/>
</dbReference>
<dbReference type="GeneID" id="34618804"/>
<dbReference type="InterPro" id="IPR011992">
    <property type="entry name" value="EF-hand-dom_pair"/>
</dbReference>
<dbReference type="InterPro" id="IPR036322">
    <property type="entry name" value="WD40_repeat_dom_sf"/>
</dbReference>
<evidence type="ECO:0000256" key="4">
    <source>
        <dbReference type="ARBA" id="ARBA00023273"/>
    </source>
</evidence>
<dbReference type="GO" id="GO:0031514">
    <property type="term" value="C:motile cilium"/>
    <property type="evidence" value="ECO:0007669"/>
    <property type="project" value="TreeGrafter"/>
</dbReference>
<dbReference type="SUPFAM" id="SSF50978">
    <property type="entry name" value="WD40 repeat-like"/>
    <property type="match status" value="2"/>
</dbReference>
<dbReference type="SUPFAM" id="SSF47473">
    <property type="entry name" value="EF-hand"/>
    <property type="match status" value="1"/>
</dbReference>
<evidence type="ECO:0000256" key="3">
    <source>
        <dbReference type="ARBA" id="ARBA00022737"/>
    </source>
</evidence>